<comment type="similarity">
    <text evidence="2 9">Belongs to the Mediator complex subunit 14 family.</text>
</comment>
<keyword evidence="6 9" id="KW-0804">Transcription</keyword>
<dbReference type="AlphaFoldDB" id="A0A8K0NKR4"/>
<evidence type="ECO:0000313" key="12">
    <source>
        <dbReference type="Proteomes" id="UP000812966"/>
    </source>
</evidence>
<keyword evidence="5 9" id="KW-0010">Activator</keyword>
<dbReference type="GO" id="GO:0003712">
    <property type="term" value="F:transcription coregulator activity"/>
    <property type="evidence" value="ECO:0007669"/>
    <property type="project" value="UniProtKB-UniRule"/>
</dbReference>
<evidence type="ECO:0000256" key="8">
    <source>
        <dbReference type="ARBA" id="ARBA00032007"/>
    </source>
</evidence>
<reference evidence="11" key="1">
    <citation type="submission" date="2020-04" db="EMBL/GenBank/DDBJ databases">
        <title>Analysis of mating type loci in Filobasidium floriforme.</title>
        <authorList>
            <person name="Nowrousian M."/>
        </authorList>
    </citation>
    <scope>NUCLEOTIDE SEQUENCE</scope>
    <source>
        <strain evidence="11">CBS 6242</strain>
    </source>
</reference>
<evidence type="ECO:0000256" key="9">
    <source>
        <dbReference type="RuleBase" id="RU365082"/>
    </source>
</evidence>
<comment type="subunit">
    <text evidence="9">Component of the Mediator complex.</text>
</comment>
<dbReference type="GO" id="GO:0016592">
    <property type="term" value="C:mediator complex"/>
    <property type="evidence" value="ECO:0007669"/>
    <property type="project" value="UniProtKB-UniRule"/>
</dbReference>
<name>A0A8K0NKR4_9TREE</name>
<comment type="function">
    <text evidence="9">Component of the Mediator complex, a coactivator involved in the regulated transcription of nearly all RNA polymerase II-dependent genes. Mediator functions as a bridge to convey information from gene-specific regulatory proteins to the basal RNA polymerase II transcription machinery. Mediator is recruited to promoters by direct interactions with regulatory proteins and serves as a scaffold for the assembly of a functional preinitiation complex with RNA polymerase II and the general transcription factors.</text>
</comment>
<evidence type="ECO:0000259" key="10">
    <source>
        <dbReference type="Pfam" id="PF08638"/>
    </source>
</evidence>
<evidence type="ECO:0000256" key="7">
    <source>
        <dbReference type="ARBA" id="ARBA00023242"/>
    </source>
</evidence>
<evidence type="ECO:0000256" key="3">
    <source>
        <dbReference type="ARBA" id="ARBA00019619"/>
    </source>
</evidence>
<dbReference type="GO" id="GO:0006357">
    <property type="term" value="P:regulation of transcription by RNA polymerase II"/>
    <property type="evidence" value="ECO:0007669"/>
    <property type="project" value="InterPro"/>
</dbReference>
<dbReference type="Pfam" id="PF08638">
    <property type="entry name" value="Med14"/>
    <property type="match status" value="1"/>
</dbReference>
<accession>A0A8K0NKR4</accession>
<organism evidence="11 12">
    <name type="scientific">Filobasidium floriforme</name>
    <dbReference type="NCBI Taxonomy" id="5210"/>
    <lineage>
        <taxon>Eukaryota</taxon>
        <taxon>Fungi</taxon>
        <taxon>Dikarya</taxon>
        <taxon>Basidiomycota</taxon>
        <taxon>Agaricomycotina</taxon>
        <taxon>Tremellomycetes</taxon>
        <taxon>Filobasidiales</taxon>
        <taxon>Filobasidiaceae</taxon>
        <taxon>Filobasidium</taxon>
    </lineage>
</organism>
<evidence type="ECO:0000256" key="1">
    <source>
        <dbReference type="ARBA" id="ARBA00004123"/>
    </source>
</evidence>
<feature type="domain" description="Mediator complex subunit MED14 N-terminal" evidence="10">
    <location>
        <begin position="14"/>
        <end position="210"/>
    </location>
</feature>
<dbReference type="GO" id="GO:0070847">
    <property type="term" value="C:core mediator complex"/>
    <property type="evidence" value="ECO:0007669"/>
    <property type="project" value="TreeGrafter"/>
</dbReference>
<protein>
    <recommendedName>
        <fullName evidence="3 9">Mediator of RNA polymerase II transcription subunit 14</fullName>
    </recommendedName>
    <alternativeName>
        <fullName evidence="8 9">Mediator complex subunit 14</fullName>
    </alternativeName>
</protein>
<dbReference type="Proteomes" id="UP000812966">
    <property type="component" value="Unassembled WGS sequence"/>
</dbReference>
<gene>
    <name evidence="11" type="ORF">FFLO_06217</name>
</gene>
<comment type="caution">
    <text evidence="11">The sequence shown here is derived from an EMBL/GenBank/DDBJ whole genome shotgun (WGS) entry which is preliminary data.</text>
</comment>
<dbReference type="OrthoDB" id="205099at2759"/>
<dbReference type="InterPro" id="IPR013947">
    <property type="entry name" value="Mediator_Med14"/>
</dbReference>
<dbReference type="InterPro" id="IPR055122">
    <property type="entry name" value="Med14_N"/>
</dbReference>
<evidence type="ECO:0000256" key="2">
    <source>
        <dbReference type="ARBA" id="ARBA00007813"/>
    </source>
</evidence>
<keyword evidence="12" id="KW-1185">Reference proteome</keyword>
<keyword evidence="7 9" id="KW-0539">Nucleus</keyword>
<dbReference type="PANTHER" id="PTHR12809:SF2">
    <property type="entry name" value="MEDIATOR OF RNA POLYMERASE II TRANSCRIPTION SUBUNIT 14"/>
    <property type="match status" value="1"/>
</dbReference>
<dbReference type="EMBL" id="JABELV010000189">
    <property type="protein sequence ID" value="KAG7528340.1"/>
    <property type="molecule type" value="Genomic_DNA"/>
</dbReference>
<evidence type="ECO:0000256" key="5">
    <source>
        <dbReference type="ARBA" id="ARBA00023159"/>
    </source>
</evidence>
<comment type="subcellular location">
    <subcellularLocation>
        <location evidence="1 9">Nucleus</location>
    </subcellularLocation>
</comment>
<evidence type="ECO:0000256" key="6">
    <source>
        <dbReference type="ARBA" id="ARBA00023163"/>
    </source>
</evidence>
<dbReference type="PANTHER" id="PTHR12809">
    <property type="entry name" value="MEDIATOR COMPLEX SUBUNIT"/>
    <property type="match status" value="1"/>
</dbReference>
<keyword evidence="4 9" id="KW-0805">Transcription regulation</keyword>
<proteinExistence type="inferred from homology"/>
<sequence length="891" mass="99080">MHLYVHHPRVKATVHETSQSCLHSCLRFASYSLKSGNIPEQDRSRHVIHYVTHARAALIKLLVMLKWKQVDVDKVLPDGGKVGKLSLATGLDEWQDSQNEHNRQVRLLLDFFAEHLKTFQLQTPDVNTALDLLVNGDFKSGPQYLDSTYVPPKPLTAQGRSDTLQEMNELIAYRLQVEEDLPSRLQVVAIRDGKLYLRADRLFECAVTLGIVDPRKQWVMSDLRFLYVAKQDLKGKNAHPAEIPQELKLHLCEMIDTQVLGSLYEGRIAMEASLGQDELLPRCKTFHKLFDVLQLLSLSHQLETLFQQAKELEASEWAGNLRVKMSPDRKSFAMTYWSKPTLQSTNLSGRSSQSHGPLYGGEIVIRIARIASQDDDVLYGAAPDVQPAIFALEVDWHPEAGWLGVNPGTKPVVDEDVFGVDPDDLDVEAILLDIVTFHAEQVTNGLKTFMDERLVSAGMFQADDVSVVVTELGSNVVLRIYDERWLKLQINTVTGQLHIGEADATMASSVELRLATSSRLANIHTDKLLDVLVNTRTMLARDALEEKLRCLELHPYRDLGVSTQELDAHNLASTGPGQPMKPVLHAALPADPSKSVLLALHANSLTLAIVHFAFNKGTNGVSIAGAPGAERRTIADMEWLNVADLPLAQQVGRRCRAKTIMIYDRLSRSQLRALSFELSLDDLQRIFAFCNAVVTTRLVAAQFTGRGMPPIPDAEAVPLKMLASGLGLPRGTKRKLAISARYMFPDRDVQGMISDVIDISIERGHGGTVRPSKITARLALRPKAVRVASTSDRASTTKTHEATGNSRWIVRLDTRPATASVSVETNTSRDYVEGLFDEFARVGMLLRLLAEGESVRSGWGVMLLGWLIARWFVPQPIVRQRRVAPLSILEV</sequence>
<evidence type="ECO:0000256" key="4">
    <source>
        <dbReference type="ARBA" id="ARBA00023015"/>
    </source>
</evidence>
<evidence type="ECO:0000313" key="11">
    <source>
        <dbReference type="EMBL" id="KAG7528340.1"/>
    </source>
</evidence>